<organism evidence="1 2">
    <name type="scientific">Amanita muscaria (strain Koide BX008)</name>
    <dbReference type="NCBI Taxonomy" id="946122"/>
    <lineage>
        <taxon>Eukaryota</taxon>
        <taxon>Fungi</taxon>
        <taxon>Dikarya</taxon>
        <taxon>Basidiomycota</taxon>
        <taxon>Agaricomycotina</taxon>
        <taxon>Agaricomycetes</taxon>
        <taxon>Agaricomycetidae</taxon>
        <taxon>Agaricales</taxon>
        <taxon>Pluteineae</taxon>
        <taxon>Amanitaceae</taxon>
        <taxon>Amanita</taxon>
    </lineage>
</organism>
<name>A0A0C2X760_AMAMK</name>
<accession>A0A0C2X760</accession>
<dbReference type="AlphaFoldDB" id="A0A0C2X760"/>
<dbReference type="STRING" id="946122.A0A0C2X760"/>
<evidence type="ECO:0000313" key="1">
    <source>
        <dbReference type="EMBL" id="KIL64568.1"/>
    </source>
</evidence>
<dbReference type="OrthoDB" id="6781668at2759"/>
<gene>
    <name evidence="1" type="ORF">M378DRAFT_163016</name>
</gene>
<keyword evidence="2" id="KW-1185">Reference proteome</keyword>
<protein>
    <submittedName>
        <fullName evidence="1">Uncharacterized protein</fullName>
    </submittedName>
</protein>
<dbReference type="Proteomes" id="UP000054549">
    <property type="component" value="Unassembled WGS sequence"/>
</dbReference>
<sequence>MNSLGLVIFTQGKAVDGLARASKASNPFDIGIDRNCKDSWTVDGSLRWISTTKNRK</sequence>
<dbReference type="HOGENOM" id="CLU_3013697_0_0_1"/>
<dbReference type="InParanoid" id="A0A0C2X760"/>
<proteinExistence type="predicted"/>
<evidence type="ECO:0000313" key="2">
    <source>
        <dbReference type="Proteomes" id="UP000054549"/>
    </source>
</evidence>
<reference evidence="1 2" key="1">
    <citation type="submission" date="2014-04" db="EMBL/GenBank/DDBJ databases">
        <title>Evolutionary Origins and Diversification of the Mycorrhizal Mutualists.</title>
        <authorList>
            <consortium name="DOE Joint Genome Institute"/>
            <consortium name="Mycorrhizal Genomics Consortium"/>
            <person name="Kohler A."/>
            <person name="Kuo A."/>
            <person name="Nagy L.G."/>
            <person name="Floudas D."/>
            <person name="Copeland A."/>
            <person name="Barry K.W."/>
            <person name="Cichocki N."/>
            <person name="Veneault-Fourrey C."/>
            <person name="LaButti K."/>
            <person name="Lindquist E.A."/>
            <person name="Lipzen A."/>
            <person name="Lundell T."/>
            <person name="Morin E."/>
            <person name="Murat C."/>
            <person name="Riley R."/>
            <person name="Ohm R."/>
            <person name="Sun H."/>
            <person name="Tunlid A."/>
            <person name="Henrissat B."/>
            <person name="Grigoriev I.V."/>
            <person name="Hibbett D.S."/>
            <person name="Martin F."/>
        </authorList>
    </citation>
    <scope>NUCLEOTIDE SEQUENCE [LARGE SCALE GENOMIC DNA]</scope>
    <source>
        <strain evidence="1 2">Koide BX008</strain>
    </source>
</reference>
<dbReference type="EMBL" id="KN818248">
    <property type="protein sequence ID" value="KIL64568.1"/>
    <property type="molecule type" value="Genomic_DNA"/>
</dbReference>